<dbReference type="AlphaFoldDB" id="A0A1V4IXQ0"/>
<dbReference type="STRING" id="1450648.CLORY_03200"/>
<dbReference type="RefSeq" id="WP_341456624.1">
    <property type="nucleotide sequence ID" value="NZ_MZGV01000002.1"/>
</dbReference>
<name>A0A1V4IXQ0_9CLOT</name>
<dbReference type="EMBL" id="MZGV01000002">
    <property type="protein sequence ID" value="OPJ64811.1"/>
    <property type="molecule type" value="Genomic_DNA"/>
</dbReference>
<sequence length="47" mass="5344">MMVFLDVNGIELESTDEDIIDLGLGIASGKYDDKHILEWIIVCNNKY</sequence>
<evidence type="ECO:0000313" key="2">
    <source>
        <dbReference type="Proteomes" id="UP000190080"/>
    </source>
</evidence>
<organism evidence="1 2">
    <name type="scientific">Clostridium oryzae</name>
    <dbReference type="NCBI Taxonomy" id="1450648"/>
    <lineage>
        <taxon>Bacteria</taxon>
        <taxon>Bacillati</taxon>
        <taxon>Bacillota</taxon>
        <taxon>Clostridia</taxon>
        <taxon>Eubacteriales</taxon>
        <taxon>Clostridiaceae</taxon>
        <taxon>Clostridium</taxon>
    </lineage>
</organism>
<evidence type="ECO:0000313" key="1">
    <source>
        <dbReference type="EMBL" id="OPJ64811.1"/>
    </source>
</evidence>
<protein>
    <submittedName>
        <fullName evidence="1">Uncharacterized protein</fullName>
    </submittedName>
</protein>
<reference evidence="1 2" key="1">
    <citation type="submission" date="2017-03" db="EMBL/GenBank/DDBJ databases">
        <title>Genome sequence of Clostridium oryzae DSM 28571.</title>
        <authorList>
            <person name="Poehlein A."/>
            <person name="Daniel R."/>
        </authorList>
    </citation>
    <scope>NUCLEOTIDE SEQUENCE [LARGE SCALE GENOMIC DNA]</scope>
    <source>
        <strain evidence="1 2">DSM 28571</strain>
    </source>
</reference>
<proteinExistence type="predicted"/>
<dbReference type="Proteomes" id="UP000190080">
    <property type="component" value="Unassembled WGS sequence"/>
</dbReference>
<comment type="caution">
    <text evidence="1">The sequence shown here is derived from an EMBL/GenBank/DDBJ whole genome shotgun (WGS) entry which is preliminary data.</text>
</comment>
<dbReference type="Gene3D" id="1.10.1790.50">
    <property type="match status" value="1"/>
</dbReference>
<gene>
    <name evidence="1" type="ORF">CLORY_03200</name>
</gene>
<keyword evidence="2" id="KW-1185">Reference proteome</keyword>
<accession>A0A1V4IXQ0</accession>